<accession>A0A0P0V8F0</accession>
<protein>
    <submittedName>
        <fullName evidence="2">Os01g0756101 protein</fullName>
    </submittedName>
</protein>
<organism evidence="2 3">
    <name type="scientific">Oryza sativa subsp. japonica</name>
    <name type="common">Rice</name>
    <dbReference type="NCBI Taxonomy" id="39947"/>
    <lineage>
        <taxon>Eukaryota</taxon>
        <taxon>Viridiplantae</taxon>
        <taxon>Streptophyta</taxon>
        <taxon>Embryophyta</taxon>
        <taxon>Tracheophyta</taxon>
        <taxon>Spermatophyta</taxon>
        <taxon>Magnoliopsida</taxon>
        <taxon>Liliopsida</taxon>
        <taxon>Poales</taxon>
        <taxon>Poaceae</taxon>
        <taxon>BOP clade</taxon>
        <taxon>Oryzoideae</taxon>
        <taxon>Oryzeae</taxon>
        <taxon>Oryzinae</taxon>
        <taxon>Oryza</taxon>
        <taxon>Oryza sativa</taxon>
    </lineage>
</organism>
<reference evidence="2 3" key="3">
    <citation type="journal article" date="2013" name="Rice">
        <title>Improvement of the Oryza sativa Nipponbare reference genome using next generation sequence and optical map data.</title>
        <authorList>
            <person name="Kawahara Y."/>
            <person name="de la Bastide M."/>
            <person name="Hamilton J.P."/>
            <person name="Kanamori H."/>
            <person name="McCombie W.R."/>
            <person name="Ouyang S."/>
            <person name="Schwartz D.C."/>
            <person name="Tanaka T."/>
            <person name="Wu J."/>
            <person name="Zhou S."/>
            <person name="Childs K.L."/>
            <person name="Davidson R.M."/>
            <person name="Lin H."/>
            <person name="Quesada-Ocampo L."/>
            <person name="Vaillancourt B."/>
            <person name="Sakai H."/>
            <person name="Lee S.S."/>
            <person name="Kim J."/>
            <person name="Numa H."/>
            <person name="Itoh T."/>
            <person name="Buell C.R."/>
            <person name="Matsumoto T."/>
        </authorList>
    </citation>
    <scope>NUCLEOTIDE SEQUENCE [LARGE SCALE GENOMIC DNA]</scope>
    <source>
        <strain evidence="3">cv. Nipponbare</strain>
    </source>
</reference>
<dbReference type="PaxDb" id="39947-A0A0P0V8F0"/>
<reference evidence="3" key="1">
    <citation type="journal article" date="2005" name="Nature">
        <title>The map-based sequence of the rice genome.</title>
        <authorList>
            <consortium name="International rice genome sequencing project (IRGSP)"/>
            <person name="Matsumoto T."/>
            <person name="Wu J."/>
            <person name="Kanamori H."/>
            <person name="Katayose Y."/>
            <person name="Fujisawa M."/>
            <person name="Namiki N."/>
            <person name="Mizuno H."/>
            <person name="Yamamoto K."/>
            <person name="Antonio B.A."/>
            <person name="Baba T."/>
            <person name="Sakata K."/>
            <person name="Nagamura Y."/>
            <person name="Aoki H."/>
            <person name="Arikawa K."/>
            <person name="Arita K."/>
            <person name="Bito T."/>
            <person name="Chiden Y."/>
            <person name="Fujitsuka N."/>
            <person name="Fukunaka R."/>
            <person name="Hamada M."/>
            <person name="Harada C."/>
            <person name="Hayashi A."/>
            <person name="Hijishita S."/>
            <person name="Honda M."/>
            <person name="Hosokawa S."/>
            <person name="Ichikawa Y."/>
            <person name="Idonuma A."/>
            <person name="Iijima M."/>
            <person name="Ikeda M."/>
            <person name="Ikeno M."/>
            <person name="Ito K."/>
            <person name="Ito S."/>
            <person name="Ito T."/>
            <person name="Ito Y."/>
            <person name="Ito Y."/>
            <person name="Iwabuchi A."/>
            <person name="Kamiya K."/>
            <person name="Karasawa W."/>
            <person name="Kurita K."/>
            <person name="Katagiri S."/>
            <person name="Kikuta A."/>
            <person name="Kobayashi H."/>
            <person name="Kobayashi N."/>
            <person name="Machita K."/>
            <person name="Maehara T."/>
            <person name="Masukawa M."/>
            <person name="Mizubayashi T."/>
            <person name="Mukai Y."/>
            <person name="Nagasaki H."/>
            <person name="Nagata Y."/>
            <person name="Naito S."/>
            <person name="Nakashima M."/>
            <person name="Nakama Y."/>
            <person name="Nakamichi Y."/>
            <person name="Nakamura M."/>
            <person name="Meguro A."/>
            <person name="Negishi M."/>
            <person name="Ohta I."/>
            <person name="Ohta T."/>
            <person name="Okamoto M."/>
            <person name="Ono N."/>
            <person name="Saji S."/>
            <person name="Sakaguchi M."/>
            <person name="Sakai K."/>
            <person name="Shibata M."/>
            <person name="Shimokawa T."/>
            <person name="Song J."/>
            <person name="Takazaki Y."/>
            <person name="Terasawa K."/>
            <person name="Tsugane M."/>
            <person name="Tsuji K."/>
            <person name="Ueda S."/>
            <person name="Waki K."/>
            <person name="Yamagata H."/>
            <person name="Yamamoto M."/>
            <person name="Yamamoto S."/>
            <person name="Yamane H."/>
            <person name="Yoshiki S."/>
            <person name="Yoshihara R."/>
            <person name="Yukawa K."/>
            <person name="Zhong H."/>
            <person name="Yano M."/>
            <person name="Yuan Q."/>
            <person name="Ouyang S."/>
            <person name="Liu J."/>
            <person name="Jones K.M."/>
            <person name="Gansberger K."/>
            <person name="Moffat K."/>
            <person name="Hill J."/>
            <person name="Bera J."/>
            <person name="Fadrosh D."/>
            <person name="Jin S."/>
            <person name="Johri S."/>
            <person name="Kim M."/>
            <person name="Overton L."/>
            <person name="Reardon M."/>
            <person name="Tsitrin T."/>
            <person name="Vuong H."/>
            <person name="Weaver B."/>
            <person name="Ciecko A."/>
            <person name="Tallon L."/>
            <person name="Jackson J."/>
            <person name="Pai G."/>
            <person name="Aken S.V."/>
            <person name="Utterback T."/>
            <person name="Reidmuller S."/>
            <person name="Feldblyum T."/>
            <person name="Hsiao J."/>
            <person name="Zismann V."/>
            <person name="Iobst S."/>
            <person name="de Vazeille A.R."/>
            <person name="Buell C.R."/>
            <person name="Ying K."/>
            <person name="Li Y."/>
            <person name="Lu T."/>
            <person name="Huang Y."/>
            <person name="Zhao Q."/>
            <person name="Feng Q."/>
            <person name="Zhang L."/>
            <person name="Zhu J."/>
            <person name="Weng Q."/>
            <person name="Mu J."/>
            <person name="Lu Y."/>
            <person name="Fan D."/>
            <person name="Liu Y."/>
            <person name="Guan J."/>
            <person name="Zhang Y."/>
            <person name="Yu S."/>
            <person name="Liu X."/>
            <person name="Zhang Y."/>
            <person name="Hong G."/>
            <person name="Han B."/>
            <person name="Choisne N."/>
            <person name="Demange N."/>
            <person name="Orjeda G."/>
            <person name="Samain S."/>
            <person name="Cattolico L."/>
            <person name="Pelletier E."/>
            <person name="Couloux A."/>
            <person name="Segurens B."/>
            <person name="Wincker P."/>
            <person name="D'Hont A."/>
            <person name="Scarpelli C."/>
            <person name="Weissenbach J."/>
            <person name="Salanoubat M."/>
            <person name="Quetier F."/>
            <person name="Yu Y."/>
            <person name="Kim H.R."/>
            <person name="Rambo T."/>
            <person name="Currie J."/>
            <person name="Collura K."/>
            <person name="Luo M."/>
            <person name="Yang T."/>
            <person name="Ammiraju J.S.S."/>
            <person name="Engler F."/>
            <person name="Soderlund C."/>
            <person name="Wing R.A."/>
            <person name="Palmer L.E."/>
            <person name="de la Bastide M."/>
            <person name="Spiegel L."/>
            <person name="Nascimento L."/>
            <person name="Zutavern T."/>
            <person name="O'Shaughnessy A."/>
            <person name="Dike S."/>
            <person name="Dedhia N."/>
            <person name="Preston R."/>
            <person name="Balija V."/>
            <person name="McCombie W.R."/>
            <person name="Chow T."/>
            <person name="Chen H."/>
            <person name="Chung M."/>
            <person name="Chen C."/>
            <person name="Shaw J."/>
            <person name="Wu H."/>
            <person name="Hsiao K."/>
            <person name="Chao Y."/>
            <person name="Chu M."/>
            <person name="Cheng C."/>
            <person name="Hour A."/>
            <person name="Lee P."/>
            <person name="Lin S."/>
            <person name="Lin Y."/>
            <person name="Liou J."/>
            <person name="Liu S."/>
            <person name="Hsing Y."/>
            <person name="Raghuvanshi S."/>
            <person name="Mohanty A."/>
            <person name="Bharti A.K."/>
            <person name="Gaur A."/>
            <person name="Gupta V."/>
            <person name="Kumar D."/>
            <person name="Ravi V."/>
            <person name="Vij S."/>
            <person name="Kapur A."/>
            <person name="Khurana P."/>
            <person name="Khurana P."/>
            <person name="Khurana J.P."/>
            <person name="Tyagi A.K."/>
            <person name="Gaikwad K."/>
            <person name="Singh A."/>
            <person name="Dalal V."/>
            <person name="Srivastava S."/>
            <person name="Dixit A."/>
            <person name="Pal A.K."/>
            <person name="Ghazi I.A."/>
            <person name="Yadav M."/>
            <person name="Pandit A."/>
            <person name="Bhargava A."/>
            <person name="Sureshbabu K."/>
            <person name="Batra K."/>
            <person name="Sharma T.R."/>
            <person name="Mohapatra T."/>
            <person name="Singh N.K."/>
            <person name="Messing J."/>
            <person name="Nelson A.B."/>
            <person name="Fuks G."/>
            <person name="Kavchok S."/>
            <person name="Keizer G."/>
            <person name="Linton E."/>
            <person name="Llaca V."/>
            <person name="Song R."/>
            <person name="Tanyolac B."/>
            <person name="Young S."/>
            <person name="Ho-Il K."/>
            <person name="Hahn J.H."/>
            <person name="Sangsakoo G."/>
            <person name="Vanavichit A."/>
            <person name="de Mattos Luiz.A.T."/>
            <person name="Zimmer P.D."/>
            <person name="Malone G."/>
            <person name="Dellagostin O."/>
            <person name="de Oliveira A.C."/>
            <person name="Bevan M."/>
            <person name="Bancroft I."/>
            <person name="Minx P."/>
            <person name="Cordum H."/>
            <person name="Wilson R."/>
            <person name="Cheng Z."/>
            <person name="Jin W."/>
            <person name="Jiang J."/>
            <person name="Leong S.A."/>
            <person name="Iwama H."/>
            <person name="Gojobori T."/>
            <person name="Itoh T."/>
            <person name="Niimura Y."/>
            <person name="Fujii Y."/>
            <person name="Habara T."/>
            <person name="Sakai H."/>
            <person name="Sato Y."/>
            <person name="Wilson G."/>
            <person name="Kumar K."/>
            <person name="McCouch S."/>
            <person name="Juretic N."/>
            <person name="Hoen D."/>
            <person name="Wright S."/>
            <person name="Bruskiewich R."/>
            <person name="Bureau T."/>
            <person name="Miyao A."/>
            <person name="Hirochika H."/>
            <person name="Nishikawa T."/>
            <person name="Kadowaki K."/>
            <person name="Sugiura M."/>
            <person name="Burr B."/>
            <person name="Sasaki T."/>
        </authorList>
    </citation>
    <scope>NUCLEOTIDE SEQUENCE [LARGE SCALE GENOMIC DNA]</scope>
    <source>
        <strain evidence="3">cv. Nipponbare</strain>
    </source>
</reference>
<gene>
    <name evidence="2" type="ordered locus">Os01g0756101</name>
    <name evidence="2" type="ORF">OSNPB_010756101</name>
</gene>
<evidence type="ECO:0000313" key="3">
    <source>
        <dbReference type="Proteomes" id="UP000059680"/>
    </source>
</evidence>
<dbReference type="Proteomes" id="UP000059680">
    <property type="component" value="Chromosome 1"/>
</dbReference>
<evidence type="ECO:0000256" key="1">
    <source>
        <dbReference type="SAM" id="MobiDB-lite"/>
    </source>
</evidence>
<dbReference type="EMBL" id="AP014957">
    <property type="protein sequence ID" value="BAS74406.1"/>
    <property type="molecule type" value="Genomic_DNA"/>
</dbReference>
<name>A0A0P0V8F0_ORYSJ</name>
<feature type="compositionally biased region" description="Basic residues" evidence="1">
    <location>
        <begin position="66"/>
        <end position="76"/>
    </location>
</feature>
<reference evidence="2 3" key="2">
    <citation type="journal article" date="2013" name="Plant Cell Physiol.">
        <title>Rice Annotation Project Database (RAP-DB): an integrative and interactive database for rice genomics.</title>
        <authorList>
            <person name="Sakai H."/>
            <person name="Lee S.S."/>
            <person name="Tanaka T."/>
            <person name="Numa H."/>
            <person name="Kim J."/>
            <person name="Kawahara Y."/>
            <person name="Wakimoto H."/>
            <person name="Yang C.C."/>
            <person name="Iwamoto M."/>
            <person name="Abe T."/>
            <person name="Yamada Y."/>
            <person name="Muto A."/>
            <person name="Inokuchi H."/>
            <person name="Ikemura T."/>
            <person name="Matsumoto T."/>
            <person name="Sasaki T."/>
            <person name="Itoh T."/>
        </authorList>
    </citation>
    <scope>NUCLEOTIDE SEQUENCE [LARGE SCALE GENOMIC DNA]</scope>
    <source>
        <strain evidence="3">cv. Nipponbare</strain>
    </source>
</reference>
<dbReference type="AlphaFoldDB" id="A0A0P0V8F0"/>
<keyword evidence="3" id="KW-1185">Reference proteome</keyword>
<evidence type="ECO:0000313" key="2">
    <source>
        <dbReference type="EMBL" id="BAS74406.1"/>
    </source>
</evidence>
<sequence length="184" mass="20079">MASPRRSHRRPRRSRLHGRTMLAADSVVGLILLLSLSLAHFSAQVGGWREGLRGEAGEKEGVGGWRRGHRPPRGVRRPAGPMFISSRILSPCSTSLLEYHVRKNLPASVRYVPPSAVKKNVSSGVSLYSPAAASGSSHFGCPASVAATLKFSSRYLSDYVTNYEIGVPGWEFCRGTEAGHPRRW</sequence>
<dbReference type="InParanoid" id="A0A0P0V8F0"/>
<dbReference type="Gramene" id="Os01t0756101-00">
    <property type="protein sequence ID" value="Os01t0756101-00"/>
    <property type="gene ID" value="Os01g0756101"/>
</dbReference>
<feature type="region of interest" description="Disordered" evidence="1">
    <location>
        <begin position="56"/>
        <end position="78"/>
    </location>
</feature>
<proteinExistence type="predicted"/>